<proteinExistence type="predicted"/>
<dbReference type="AlphaFoldDB" id="A0A392RJG8"/>
<comment type="caution">
    <text evidence="2">The sequence shown here is derived from an EMBL/GenBank/DDBJ whole genome shotgun (WGS) entry which is preliminary data.</text>
</comment>
<keyword evidence="1" id="KW-0472">Membrane</keyword>
<organism evidence="2 3">
    <name type="scientific">Trifolium medium</name>
    <dbReference type="NCBI Taxonomy" id="97028"/>
    <lineage>
        <taxon>Eukaryota</taxon>
        <taxon>Viridiplantae</taxon>
        <taxon>Streptophyta</taxon>
        <taxon>Embryophyta</taxon>
        <taxon>Tracheophyta</taxon>
        <taxon>Spermatophyta</taxon>
        <taxon>Magnoliopsida</taxon>
        <taxon>eudicotyledons</taxon>
        <taxon>Gunneridae</taxon>
        <taxon>Pentapetalae</taxon>
        <taxon>rosids</taxon>
        <taxon>fabids</taxon>
        <taxon>Fabales</taxon>
        <taxon>Fabaceae</taxon>
        <taxon>Papilionoideae</taxon>
        <taxon>50 kb inversion clade</taxon>
        <taxon>NPAAA clade</taxon>
        <taxon>Hologalegina</taxon>
        <taxon>IRL clade</taxon>
        <taxon>Trifolieae</taxon>
        <taxon>Trifolium</taxon>
    </lineage>
</organism>
<evidence type="ECO:0000313" key="2">
    <source>
        <dbReference type="EMBL" id="MCI36174.1"/>
    </source>
</evidence>
<evidence type="ECO:0000313" key="3">
    <source>
        <dbReference type="Proteomes" id="UP000265520"/>
    </source>
</evidence>
<dbReference type="EMBL" id="LXQA010231248">
    <property type="protein sequence ID" value="MCI36174.1"/>
    <property type="molecule type" value="Genomic_DNA"/>
</dbReference>
<keyword evidence="1" id="KW-0812">Transmembrane</keyword>
<dbReference type="Proteomes" id="UP000265520">
    <property type="component" value="Unassembled WGS sequence"/>
</dbReference>
<keyword evidence="1" id="KW-1133">Transmembrane helix</keyword>
<evidence type="ECO:0000256" key="1">
    <source>
        <dbReference type="SAM" id="Phobius"/>
    </source>
</evidence>
<keyword evidence="3" id="KW-1185">Reference proteome</keyword>
<protein>
    <submittedName>
        <fullName evidence="2">Uncharacterized protein</fullName>
    </submittedName>
</protein>
<accession>A0A392RJG8</accession>
<feature type="transmembrane region" description="Helical" evidence="1">
    <location>
        <begin position="32"/>
        <end position="51"/>
    </location>
</feature>
<name>A0A392RJG8_9FABA</name>
<sequence>NPLAEVVGLVVQTSFHIPLAQDNIVVTPNTSIFTATLQLVSLILILLEELIKS</sequence>
<reference evidence="2 3" key="1">
    <citation type="journal article" date="2018" name="Front. Plant Sci.">
        <title>Red Clover (Trifolium pratense) and Zigzag Clover (T. medium) - A Picture of Genomic Similarities and Differences.</title>
        <authorList>
            <person name="Dluhosova J."/>
            <person name="Istvanek J."/>
            <person name="Nedelnik J."/>
            <person name="Repkova J."/>
        </authorList>
    </citation>
    <scope>NUCLEOTIDE SEQUENCE [LARGE SCALE GENOMIC DNA]</scope>
    <source>
        <strain evidence="3">cv. 10/8</strain>
        <tissue evidence="2">Leaf</tissue>
    </source>
</reference>
<feature type="non-terminal residue" evidence="2">
    <location>
        <position position="1"/>
    </location>
</feature>